<evidence type="ECO:0000313" key="9">
    <source>
        <dbReference type="Proteomes" id="UP001206595"/>
    </source>
</evidence>
<proteinExistence type="predicted"/>
<evidence type="ECO:0000256" key="4">
    <source>
        <dbReference type="ARBA" id="ARBA00023054"/>
    </source>
</evidence>
<keyword evidence="9" id="KW-1185">Reference proteome</keyword>
<dbReference type="AlphaFoldDB" id="A0AAD5HBY0"/>
<dbReference type="GO" id="GO:0010467">
    <property type="term" value="P:gene expression"/>
    <property type="evidence" value="ECO:0007669"/>
    <property type="project" value="UniProtKB-ARBA"/>
</dbReference>
<dbReference type="FunFam" id="1.25.10.10:FF:001136">
    <property type="entry name" value="Beta-catenin-like protein 1"/>
    <property type="match status" value="1"/>
</dbReference>
<dbReference type="Gene3D" id="1.25.10.10">
    <property type="entry name" value="Leucine-rich Repeat Variant"/>
    <property type="match status" value="1"/>
</dbReference>
<gene>
    <name evidence="8" type="ORF">K450DRAFT_252526</name>
</gene>
<dbReference type="SMART" id="SM01156">
    <property type="entry name" value="DUF1716"/>
    <property type="match status" value="1"/>
</dbReference>
<evidence type="ECO:0000256" key="2">
    <source>
        <dbReference type="ARBA" id="ARBA00022553"/>
    </source>
</evidence>
<reference evidence="8" key="1">
    <citation type="submission" date="2021-06" db="EMBL/GenBank/DDBJ databases">
        <authorList>
            <consortium name="DOE Joint Genome Institute"/>
            <person name="Mondo S.J."/>
            <person name="Amses K.R."/>
            <person name="Simmons D.R."/>
            <person name="Longcore J.E."/>
            <person name="Seto K."/>
            <person name="Alves G.H."/>
            <person name="Bonds A.E."/>
            <person name="Quandt C.A."/>
            <person name="Davis W.J."/>
            <person name="Chang Y."/>
            <person name="Letcher P.M."/>
            <person name="Powell M.J."/>
            <person name="Kuo A."/>
            <person name="Labutti K."/>
            <person name="Pangilinan J."/>
            <person name="Andreopoulos W."/>
            <person name="Tritt A."/>
            <person name="Riley R."/>
            <person name="Hundley H."/>
            <person name="Johnson J."/>
            <person name="Lipzen A."/>
            <person name="Barry K."/>
            <person name="Berbee M.L."/>
            <person name="Buchler N.E."/>
            <person name="Grigoriev I.V."/>
            <person name="Spatafora J.W."/>
            <person name="Stajich J.E."/>
            <person name="James T.Y."/>
        </authorList>
    </citation>
    <scope>NUCLEOTIDE SEQUENCE</scope>
    <source>
        <strain evidence="8">AG</strain>
    </source>
</reference>
<dbReference type="InterPro" id="IPR016024">
    <property type="entry name" value="ARM-type_fold"/>
</dbReference>
<dbReference type="InterPro" id="IPR013180">
    <property type="entry name" value="CTNNBL1_N"/>
</dbReference>
<dbReference type="GeneID" id="75916238"/>
<feature type="region of interest" description="Disordered" evidence="6">
    <location>
        <begin position="594"/>
        <end position="624"/>
    </location>
</feature>
<keyword evidence="5" id="KW-0539">Nucleus</keyword>
<dbReference type="InterPro" id="IPR011989">
    <property type="entry name" value="ARM-like"/>
</dbReference>
<evidence type="ECO:0000256" key="1">
    <source>
        <dbReference type="ARBA" id="ARBA00004123"/>
    </source>
</evidence>
<evidence type="ECO:0000256" key="5">
    <source>
        <dbReference type="ARBA" id="ARBA00023242"/>
    </source>
</evidence>
<dbReference type="Pfam" id="PF08216">
    <property type="entry name" value="CTNNBL"/>
    <property type="match status" value="1"/>
</dbReference>
<dbReference type="GO" id="GO:0005681">
    <property type="term" value="C:spliceosomal complex"/>
    <property type="evidence" value="ECO:0007669"/>
    <property type="project" value="TreeGrafter"/>
</dbReference>
<dbReference type="PANTHER" id="PTHR14978">
    <property type="entry name" value="BETA-CATENIN-LIKE PROTEIN 1 NUCLEAR ASSOCIATED PROTEIN"/>
    <property type="match status" value="1"/>
</dbReference>
<dbReference type="Proteomes" id="UP001206595">
    <property type="component" value="Unassembled WGS sequence"/>
</dbReference>
<accession>A0AAD5HBY0</accession>
<protein>
    <recommendedName>
        <fullName evidence="7">Beta-catenin-like protein 1 N-terminal domain-containing protein</fullName>
    </recommendedName>
</protein>
<feature type="region of interest" description="Disordered" evidence="6">
    <location>
        <begin position="13"/>
        <end position="74"/>
    </location>
</feature>
<evidence type="ECO:0000313" key="8">
    <source>
        <dbReference type="EMBL" id="KAI8577304.1"/>
    </source>
</evidence>
<comment type="caution">
    <text evidence="8">The sequence shown here is derived from an EMBL/GenBank/DDBJ whole genome shotgun (WGS) entry which is preliminary data.</text>
</comment>
<feature type="compositionally biased region" description="Polar residues" evidence="6">
    <location>
        <begin position="613"/>
        <end position="624"/>
    </location>
</feature>
<evidence type="ECO:0000256" key="6">
    <source>
        <dbReference type="SAM" id="MobiDB-lite"/>
    </source>
</evidence>
<reference evidence="8" key="2">
    <citation type="journal article" date="2022" name="Proc. Natl. Acad. Sci. U.S.A.">
        <title>Diploid-dominant life cycles characterize the early evolution of Fungi.</title>
        <authorList>
            <person name="Amses K.R."/>
            <person name="Simmons D.R."/>
            <person name="Longcore J.E."/>
            <person name="Mondo S.J."/>
            <person name="Seto K."/>
            <person name="Jeronimo G.H."/>
            <person name="Bonds A.E."/>
            <person name="Quandt C.A."/>
            <person name="Davis W.J."/>
            <person name="Chang Y."/>
            <person name="Federici B.A."/>
            <person name="Kuo A."/>
            <person name="LaButti K."/>
            <person name="Pangilinan J."/>
            <person name="Andreopoulos W."/>
            <person name="Tritt A."/>
            <person name="Riley R."/>
            <person name="Hundley H."/>
            <person name="Johnson J."/>
            <person name="Lipzen A."/>
            <person name="Barry K."/>
            <person name="Lang B.F."/>
            <person name="Cuomo C.A."/>
            <person name="Buchler N.E."/>
            <person name="Grigoriev I.V."/>
            <person name="Spatafora J.W."/>
            <person name="Stajich J.E."/>
            <person name="James T.Y."/>
        </authorList>
    </citation>
    <scope>NUCLEOTIDE SEQUENCE</scope>
    <source>
        <strain evidence="8">AG</strain>
    </source>
</reference>
<dbReference type="InterPro" id="IPR039678">
    <property type="entry name" value="CTNNBL1"/>
</dbReference>
<feature type="domain" description="Beta-catenin-like protein 1 N-terminal" evidence="7">
    <location>
        <begin position="87"/>
        <end position="194"/>
    </location>
</feature>
<sequence length="624" mass="71235">MNIDELFKIPAIPSGKNKRKLPDNPSLDFLNKYRQASNDEEIESSESKRRNVTIEEDEDDARNYGGEVDDYGYEDEEDEGRFFGGGLTDEQKKILELVDEIDADETEALDATTVKKYILRFEKAINKNQEQRVKYADNPEKFMESEADLDEEIKNLLALTQAPQHYRELVSLGSIPSLLSLLSHENTDIALDAIELINELTDEDVAPGEDMEDEEKAEAITESINIFVKALIDEQLPELLLQNLQRLDENEAADRQGVFNALSIFENLVSIDLKYAEIVVEKTDILPWLLKRINTKAFDSNRGYAVEILSILLQESRANRIKLGELGGIDVLLRVLSSYKRKDPADDDEAELMENCFTSLCSALAEPEIKKLFLEGEGIELMLIMIKEKSMARIRAVKVLDYAMSTSAGTANCYRFVESFGLKTLFPMFMGKGVKKLKKAYKAYSETEEEEHILGIIISLFKNLPQDDIQRLRLIRKFSDENFEKVDRLFDLLEHYHARDAMTQTEIETEKEQLDEEDLEDMADQFYIRRLDAGLFTLQRVCLAIVVLCEEDERVLEHALMLLNRKDRDMTFVTSLIDADESLAKEMEAVRGPIFSNQASTEESKVEAMDTDSAPNVDQQANNN</sequence>
<name>A0AAD5HBY0_UMBRA</name>
<evidence type="ECO:0000256" key="3">
    <source>
        <dbReference type="ARBA" id="ARBA00022737"/>
    </source>
</evidence>
<organism evidence="8 9">
    <name type="scientific">Umbelopsis ramanniana AG</name>
    <dbReference type="NCBI Taxonomy" id="1314678"/>
    <lineage>
        <taxon>Eukaryota</taxon>
        <taxon>Fungi</taxon>
        <taxon>Fungi incertae sedis</taxon>
        <taxon>Mucoromycota</taxon>
        <taxon>Mucoromycotina</taxon>
        <taxon>Umbelopsidomycetes</taxon>
        <taxon>Umbelopsidales</taxon>
        <taxon>Umbelopsidaceae</taxon>
        <taxon>Umbelopsis</taxon>
    </lineage>
</organism>
<comment type="subcellular location">
    <subcellularLocation>
        <location evidence="1">Nucleus</location>
    </subcellularLocation>
</comment>
<dbReference type="PANTHER" id="PTHR14978:SF0">
    <property type="entry name" value="BETA-CATENIN-LIKE PROTEIN 1"/>
    <property type="match status" value="1"/>
</dbReference>
<dbReference type="SUPFAM" id="SSF48371">
    <property type="entry name" value="ARM repeat"/>
    <property type="match status" value="1"/>
</dbReference>
<keyword evidence="2" id="KW-0597">Phosphoprotein</keyword>
<keyword evidence="3" id="KW-0677">Repeat</keyword>
<dbReference type="EMBL" id="MU620942">
    <property type="protein sequence ID" value="KAI8577304.1"/>
    <property type="molecule type" value="Genomic_DNA"/>
</dbReference>
<evidence type="ECO:0000259" key="7">
    <source>
        <dbReference type="SMART" id="SM01156"/>
    </source>
</evidence>
<dbReference type="RefSeq" id="XP_051442308.1">
    <property type="nucleotide sequence ID" value="XM_051590895.1"/>
</dbReference>
<keyword evidence="4" id="KW-0175">Coiled coil</keyword>